<dbReference type="Proteomes" id="UP000076761">
    <property type="component" value="Unassembled WGS sequence"/>
</dbReference>
<dbReference type="EMBL" id="KV425555">
    <property type="protein sequence ID" value="KZT29187.1"/>
    <property type="molecule type" value="Genomic_DNA"/>
</dbReference>
<gene>
    <name evidence="2" type="ORF">NEOLEDRAFT_1175487</name>
</gene>
<organism evidence="2 3">
    <name type="scientific">Neolentinus lepideus HHB14362 ss-1</name>
    <dbReference type="NCBI Taxonomy" id="1314782"/>
    <lineage>
        <taxon>Eukaryota</taxon>
        <taxon>Fungi</taxon>
        <taxon>Dikarya</taxon>
        <taxon>Basidiomycota</taxon>
        <taxon>Agaricomycotina</taxon>
        <taxon>Agaricomycetes</taxon>
        <taxon>Gloeophyllales</taxon>
        <taxon>Gloeophyllaceae</taxon>
        <taxon>Neolentinus</taxon>
    </lineage>
</organism>
<keyword evidence="1" id="KW-0812">Transmembrane</keyword>
<dbReference type="AlphaFoldDB" id="A0A165V5G6"/>
<dbReference type="InParanoid" id="A0A165V5G6"/>
<keyword evidence="1" id="KW-0472">Membrane</keyword>
<protein>
    <submittedName>
        <fullName evidence="2">Uncharacterized protein</fullName>
    </submittedName>
</protein>
<evidence type="ECO:0000256" key="1">
    <source>
        <dbReference type="SAM" id="Phobius"/>
    </source>
</evidence>
<keyword evidence="1" id="KW-1133">Transmembrane helix</keyword>
<evidence type="ECO:0000313" key="2">
    <source>
        <dbReference type="EMBL" id="KZT29187.1"/>
    </source>
</evidence>
<accession>A0A165V5G6</accession>
<evidence type="ECO:0000313" key="3">
    <source>
        <dbReference type="Proteomes" id="UP000076761"/>
    </source>
</evidence>
<feature type="transmembrane region" description="Helical" evidence="1">
    <location>
        <begin position="13"/>
        <end position="34"/>
    </location>
</feature>
<reference evidence="2 3" key="1">
    <citation type="journal article" date="2016" name="Mol. Biol. Evol.">
        <title>Comparative Genomics of Early-Diverging Mushroom-Forming Fungi Provides Insights into the Origins of Lignocellulose Decay Capabilities.</title>
        <authorList>
            <person name="Nagy L.G."/>
            <person name="Riley R."/>
            <person name="Tritt A."/>
            <person name="Adam C."/>
            <person name="Daum C."/>
            <person name="Floudas D."/>
            <person name="Sun H."/>
            <person name="Yadav J.S."/>
            <person name="Pangilinan J."/>
            <person name="Larsson K.H."/>
            <person name="Matsuura K."/>
            <person name="Barry K."/>
            <person name="Labutti K."/>
            <person name="Kuo R."/>
            <person name="Ohm R.A."/>
            <person name="Bhattacharya S.S."/>
            <person name="Shirouzu T."/>
            <person name="Yoshinaga Y."/>
            <person name="Martin F.M."/>
            <person name="Grigoriev I.V."/>
            <person name="Hibbett D.S."/>
        </authorList>
    </citation>
    <scope>NUCLEOTIDE SEQUENCE [LARGE SCALE GENOMIC DNA]</scope>
    <source>
        <strain evidence="2 3">HHB14362 ss-1</strain>
    </source>
</reference>
<sequence length="131" mass="14157">MDPTSVSLPVLDIILLVLLIFCLFGLVVLGVVVFRLTKRRTEVTLPVPVTVGVGPATVEPVKTSNPPSIVRDGFVPADIVPGDVDIVRNEPRSNVEGPTAKQTIVCDDDDEFVNIRLGDNINLFLDGQKPQ</sequence>
<proteinExistence type="predicted"/>
<name>A0A165V5G6_9AGAM</name>
<keyword evidence="3" id="KW-1185">Reference proteome</keyword>